<name>A0A075WSG8_9BACT</name>
<dbReference type="InterPro" id="IPR021778">
    <property type="entry name" value="Se/S_carrier-like"/>
</dbReference>
<accession>A0A075WSG8</accession>
<evidence type="ECO:0000313" key="4">
    <source>
        <dbReference type="Proteomes" id="UP000028481"/>
    </source>
</evidence>
<protein>
    <submittedName>
        <fullName evidence="3">Uncharacterized protein</fullName>
    </submittedName>
</protein>
<evidence type="ECO:0000259" key="2">
    <source>
        <dbReference type="Pfam" id="PF26554"/>
    </source>
</evidence>
<dbReference type="EMBL" id="CP008796">
    <property type="protein sequence ID" value="AIH03965.1"/>
    <property type="molecule type" value="Genomic_DNA"/>
</dbReference>
<dbReference type="STRING" id="289377.HL41_03775"/>
<organism evidence="3 4">
    <name type="scientific">Thermodesulfobacterium commune DSM 2178</name>
    <dbReference type="NCBI Taxonomy" id="289377"/>
    <lineage>
        <taxon>Bacteria</taxon>
        <taxon>Pseudomonadati</taxon>
        <taxon>Thermodesulfobacteriota</taxon>
        <taxon>Thermodesulfobacteria</taxon>
        <taxon>Thermodesulfobacteriales</taxon>
        <taxon>Thermodesulfobacteriaceae</taxon>
        <taxon>Thermodesulfobacterium</taxon>
    </lineage>
</organism>
<feature type="domain" description="DUF8182" evidence="2">
    <location>
        <begin position="105"/>
        <end position="185"/>
    </location>
</feature>
<evidence type="ECO:0000259" key="1">
    <source>
        <dbReference type="Pfam" id="PF11823"/>
    </source>
</evidence>
<dbReference type="PaxDb" id="289377-HL41_03775"/>
<dbReference type="Pfam" id="PF11823">
    <property type="entry name" value="Se_S_carrier"/>
    <property type="match status" value="1"/>
</dbReference>
<dbReference type="Pfam" id="PF26554">
    <property type="entry name" value="DUF8182"/>
    <property type="match status" value="1"/>
</dbReference>
<proteinExistence type="predicted"/>
<dbReference type="InterPro" id="IPR058495">
    <property type="entry name" value="DUF8182"/>
</dbReference>
<dbReference type="AlphaFoldDB" id="A0A075WSG8"/>
<feature type="domain" description="Putative Se/S carrier protein-like" evidence="1">
    <location>
        <begin position="26"/>
        <end position="92"/>
    </location>
</feature>
<dbReference type="Proteomes" id="UP000028481">
    <property type="component" value="Chromosome"/>
</dbReference>
<dbReference type="KEGG" id="tcm:HL41_03775"/>
<dbReference type="eggNOG" id="ENOG503015V">
    <property type="taxonomic scope" value="Bacteria"/>
</dbReference>
<dbReference type="HOGENOM" id="CLU_117547_0_0_0"/>
<reference evidence="3 4" key="1">
    <citation type="journal article" date="2015" name="Genome Announc.">
        <title>Genome Sequence of a Sulfate-Reducing Thermophilic Bacterium, Thermodesulfobacterium commune DSM 2178T (Phylum Thermodesulfobacteria).</title>
        <authorList>
            <person name="Bhatnagar S."/>
            <person name="Badger J.H."/>
            <person name="Madupu R."/>
            <person name="Khouri H.M."/>
            <person name="O'Connor E.M."/>
            <person name="Robb F.T."/>
            <person name="Ward N.L."/>
            <person name="Eisen J.A."/>
        </authorList>
    </citation>
    <scope>NUCLEOTIDE SEQUENCE [LARGE SCALE GENOMIC DNA]</scope>
    <source>
        <strain evidence="3 4">DSM 2178</strain>
    </source>
</reference>
<gene>
    <name evidence="3" type="ORF">HL41_03775</name>
</gene>
<sequence>MMEWLNKLLPTKRNKKDKTNQSSQKALLIFENTSEVIQAERILQKQGYKVKVVGPPPEVRKGCDLAIEVPVVEIPGIINLLKTQKVEPLDFVSFSEEEILKPVDLFHVKDFGEYLMVRAANMKITVDKRTLTIVNVSGGGCPDVPYLASILVGLNLKHSFPPKEKGHTLCGYALHLAYEKAKELLCSE</sequence>
<keyword evidence="4" id="KW-1185">Reference proteome</keyword>
<evidence type="ECO:0000313" key="3">
    <source>
        <dbReference type="EMBL" id="AIH03965.1"/>
    </source>
</evidence>